<dbReference type="SMART" id="SM00739">
    <property type="entry name" value="KOW"/>
    <property type="match status" value="1"/>
</dbReference>
<dbReference type="Gene3D" id="3.30.70.940">
    <property type="entry name" value="NusG, N-terminal domain"/>
    <property type="match status" value="1"/>
</dbReference>
<evidence type="ECO:0000259" key="6">
    <source>
        <dbReference type="SMART" id="SM00738"/>
    </source>
</evidence>
<name>A0A444L5I4_METS7</name>
<evidence type="ECO:0000256" key="3">
    <source>
        <dbReference type="ARBA" id="ARBA00023163"/>
    </source>
</evidence>
<feature type="domain" description="NusG-like N-terminal" evidence="6">
    <location>
        <begin position="8"/>
        <end position="92"/>
    </location>
</feature>
<keyword evidence="3 4" id="KW-0804">Transcription</keyword>
<evidence type="ECO:0000256" key="2">
    <source>
        <dbReference type="ARBA" id="ARBA00023015"/>
    </source>
</evidence>
<dbReference type="CDD" id="cd09887">
    <property type="entry name" value="NGN_Arch"/>
    <property type="match status" value="1"/>
</dbReference>
<dbReference type="Proteomes" id="UP000288215">
    <property type="component" value="Unassembled WGS sequence"/>
</dbReference>
<comment type="caution">
    <text evidence="8">The sequence shown here is derived from an EMBL/GenBank/DDBJ whole genome shotgun (WGS) entry which is preliminary data.</text>
</comment>
<comment type="similarity">
    <text evidence="4">Belongs to the archaeal Spt5 family.</text>
</comment>
<dbReference type="PROSITE" id="PS01108">
    <property type="entry name" value="RIBOSOMAL_L24"/>
    <property type="match status" value="1"/>
</dbReference>
<feature type="domain" description="KOW" evidence="7">
    <location>
        <begin position="97"/>
        <end position="124"/>
    </location>
</feature>
<evidence type="ECO:0000313" key="8">
    <source>
        <dbReference type="EMBL" id="RWX72833.1"/>
    </source>
</evidence>
<reference evidence="8 9" key="1">
    <citation type="submission" date="2018-12" db="EMBL/GenBank/DDBJ databases">
        <title>The complete genome of the methanogenic archaea of the candidate phylum Verstraetearchaeota, obtained from the metagenome of underground thermal water.</title>
        <authorList>
            <person name="Kadnikov V.V."/>
            <person name="Mardanov A.V."/>
            <person name="Beletsky A.V."/>
            <person name="Karnachuk O.V."/>
            <person name="Ravin N.V."/>
        </authorList>
    </citation>
    <scope>NUCLEOTIDE SEQUENCE [LARGE SCALE GENOMIC DNA]</scope>
    <source>
        <strain evidence="8">Ch88</strain>
    </source>
</reference>
<comment type="function">
    <text evidence="4">Stimulates transcription elongation.</text>
</comment>
<evidence type="ECO:0000256" key="5">
    <source>
        <dbReference type="NCBIfam" id="TIGR00405"/>
    </source>
</evidence>
<dbReference type="InterPro" id="IPR008991">
    <property type="entry name" value="Translation_prot_SH3-like_sf"/>
</dbReference>
<evidence type="ECO:0000256" key="1">
    <source>
        <dbReference type="ARBA" id="ARBA00006956"/>
    </source>
</evidence>
<dbReference type="InterPro" id="IPR014722">
    <property type="entry name" value="Rib_uL2_dom2"/>
</dbReference>
<protein>
    <recommendedName>
        <fullName evidence="4 5">Transcription elongation factor Spt5</fullName>
    </recommendedName>
</protein>
<dbReference type="InterPro" id="IPR005100">
    <property type="entry name" value="NGN-domain"/>
</dbReference>
<organism evidence="8 9">
    <name type="scientific">Methanosuratincola subterraneus</name>
    <dbReference type="NCBI Taxonomy" id="2593994"/>
    <lineage>
        <taxon>Archaea</taxon>
        <taxon>Thermoproteota</taxon>
        <taxon>Methanosuratincolia</taxon>
        <taxon>Candidatus Methanomethylicales</taxon>
        <taxon>Candidatus Methanomethylicaceae</taxon>
        <taxon>Candidatus Methanosuratincola (ex Vanwonterghem et al. 2016)</taxon>
    </lineage>
</organism>
<dbReference type="InterPro" id="IPR005825">
    <property type="entry name" value="Ribosomal_uL24_CS"/>
</dbReference>
<comment type="similarity">
    <text evidence="1">Belongs to the SPT5 family.</text>
</comment>
<dbReference type="AlphaFoldDB" id="A0A444L5I4"/>
<dbReference type="InterPro" id="IPR005824">
    <property type="entry name" value="KOW"/>
</dbReference>
<proteinExistence type="inferred from homology"/>
<evidence type="ECO:0000256" key="4">
    <source>
        <dbReference type="HAMAP-Rule" id="MF_00950"/>
    </source>
</evidence>
<dbReference type="GO" id="GO:0006354">
    <property type="term" value="P:DNA-templated transcription elongation"/>
    <property type="evidence" value="ECO:0007669"/>
    <property type="project" value="InterPro"/>
</dbReference>
<dbReference type="InterPro" id="IPR011590">
    <property type="entry name" value="Spt5_arc"/>
</dbReference>
<dbReference type="HAMAP" id="MF_00950">
    <property type="entry name" value="Spt5_arch"/>
    <property type="match status" value="1"/>
</dbReference>
<dbReference type="Pfam" id="PF03439">
    <property type="entry name" value="Spt5-NGN"/>
    <property type="match status" value="1"/>
</dbReference>
<dbReference type="InterPro" id="IPR036735">
    <property type="entry name" value="NGN_dom_sf"/>
</dbReference>
<comment type="subunit">
    <text evidence="4">Heterodimer composed of Spt4 and Spt5. Interacts with RNA polymerase (RNAP).</text>
</comment>
<dbReference type="GO" id="GO:0003746">
    <property type="term" value="F:translation elongation factor activity"/>
    <property type="evidence" value="ECO:0007669"/>
    <property type="project" value="InterPro"/>
</dbReference>
<gene>
    <name evidence="4" type="primary">spt5</name>
    <name evidence="8" type="ORF">Metus_0807</name>
</gene>
<dbReference type="InterPro" id="IPR006645">
    <property type="entry name" value="NGN-like_dom"/>
</dbReference>
<dbReference type="Pfam" id="PF00467">
    <property type="entry name" value="KOW"/>
    <property type="match status" value="1"/>
</dbReference>
<evidence type="ECO:0000313" key="9">
    <source>
        <dbReference type="Proteomes" id="UP000288215"/>
    </source>
</evidence>
<keyword evidence="2 4" id="KW-0805">Transcription regulation</keyword>
<dbReference type="GO" id="GO:0003735">
    <property type="term" value="F:structural constituent of ribosome"/>
    <property type="evidence" value="ECO:0007669"/>
    <property type="project" value="InterPro"/>
</dbReference>
<dbReference type="CDD" id="cd06091">
    <property type="entry name" value="KOW_NusG"/>
    <property type="match status" value="1"/>
</dbReference>
<dbReference type="Gene3D" id="2.30.30.30">
    <property type="match status" value="1"/>
</dbReference>
<accession>A0A444L5I4</accession>
<dbReference type="NCBIfam" id="TIGR00405">
    <property type="entry name" value="KOW_elon_Spt5"/>
    <property type="match status" value="1"/>
</dbReference>
<sequence>MSERQPASTRIFAIRTTAGQEENVALLIERRAKSKNIPIKAVVSPQDVRGYVFIEASGPNVVNIAIEDVKHIKGCIPGKVEFDDLLRFIMPKPAAEMVDVNDRVEIVGGPFKGMQAKVTRVDKTKSEVTLELLEAPYTLPITVHAEQVKLVARGEPPKVQEKAEAAKGEEKTDIFKAFEELEEE</sequence>
<dbReference type="GO" id="GO:0005840">
    <property type="term" value="C:ribosome"/>
    <property type="evidence" value="ECO:0007669"/>
    <property type="project" value="InterPro"/>
</dbReference>
<evidence type="ECO:0000259" key="7">
    <source>
        <dbReference type="SMART" id="SM00739"/>
    </source>
</evidence>
<dbReference type="SUPFAM" id="SSF50104">
    <property type="entry name" value="Translation proteins SH3-like domain"/>
    <property type="match status" value="1"/>
</dbReference>
<dbReference type="EMBL" id="RXGA01000003">
    <property type="protein sequence ID" value="RWX72833.1"/>
    <property type="molecule type" value="Genomic_DNA"/>
</dbReference>
<dbReference type="SMART" id="SM00738">
    <property type="entry name" value="NGN"/>
    <property type="match status" value="1"/>
</dbReference>
<dbReference type="GO" id="GO:0006355">
    <property type="term" value="P:regulation of DNA-templated transcription"/>
    <property type="evidence" value="ECO:0007669"/>
    <property type="project" value="UniProtKB-UniRule"/>
</dbReference>